<keyword evidence="2" id="KW-1185">Reference proteome</keyword>
<organism evidence="1 2">
    <name type="scientific">Acaulospora morrowiae</name>
    <dbReference type="NCBI Taxonomy" id="94023"/>
    <lineage>
        <taxon>Eukaryota</taxon>
        <taxon>Fungi</taxon>
        <taxon>Fungi incertae sedis</taxon>
        <taxon>Mucoromycota</taxon>
        <taxon>Glomeromycotina</taxon>
        <taxon>Glomeromycetes</taxon>
        <taxon>Diversisporales</taxon>
        <taxon>Acaulosporaceae</taxon>
        <taxon>Acaulospora</taxon>
    </lineage>
</organism>
<feature type="non-terminal residue" evidence="1">
    <location>
        <position position="208"/>
    </location>
</feature>
<dbReference type="EMBL" id="CAJVPV010057028">
    <property type="protein sequence ID" value="CAG8786322.1"/>
    <property type="molecule type" value="Genomic_DNA"/>
</dbReference>
<proteinExistence type="predicted"/>
<comment type="caution">
    <text evidence="1">The sequence shown here is derived from an EMBL/GenBank/DDBJ whole genome shotgun (WGS) entry which is preliminary data.</text>
</comment>
<evidence type="ECO:0000313" key="2">
    <source>
        <dbReference type="Proteomes" id="UP000789342"/>
    </source>
</evidence>
<reference evidence="1" key="1">
    <citation type="submission" date="2021-06" db="EMBL/GenBank/DDBJ databases">
        <authorList>
            <person name="Kallberg Y."/>
            <person name="Tangrot J."/>
            <person name="Rosling A."/>
        </authorList>
    </citation>
    <scope>NUCLEOTIDE SEQUENCE</scope>
    <source>
        <strain evidence="1">CL551</strain>
    </source>
</reference>
<dbReference type="Gene3D" id="1.25.40.10">
    <property type="entry name" value="Tetratricopeptide repeat domain"/>
    <property type="match status" value="1"/>
</dbReference>
<dbReference type="InterPro" id="IPR011990">
    <property type="entry name" value="TPR-like_helical_dom_sf"/>
</dbReference>
<protein>
    <submittedName>
        <fullName evidence="1">5747_t:CDS:1</fullName>
    </submittedName>
</protein>
<evidence type="ECO:0000313" key="1">
    <source>
        <dbReference type="EMBL" id="CAG8786322.1"/>
    </source>
</evidence>
<dbReference type="OrthoDB" id="185373at2759"/>
<gene>
    <name evidence="1" type="ORF">AMORRO_LOCUS17755</name>
</gene>
<dbReference type="AlphaFoldDB" id="A0A9N9P5J1"/>
<feature type="non-terminal residue" evidence="1">
    <location>
        <position position="1"/>
    </location>
</feature>
<name>A0A9N9P5J1_9GLOM</name>
<dbReference type="Proteomes" id="UP000789342">
    <property type="component" value="Unassembled WGS sequence"/>
</dbReference>
<sequence length="208" mass="23959">LDQVGKNCLQLIETSFIENNSKKAIKTYMEATSHETQSHPLIILTLFQGLFGYRQFEMAYEALVKMSEKGVTINSDLGHYICLSFLHGDHLAYAEKTVHYMITTEIPPNNQLLEDLAHIYLSKGFADRAEMMIMYLKSNKGIYSLLLNRLVDHYIKLKNLEKLKKWVGELEVAPPIKPGHISDTILLNAYGILRNEPAFIKLWEKMQR</sequence>
<accession>A0A9N9P5J1</accession>